<evidence type="ECO:0000256" key="2">
    <source>
        <dbReference type="ARBA" id="ARBA00004141"/>
    </source>
</evidence>
<proteinExistence type="inferred from homology"/>
<dbReference type="Gramene" id="KRH21225">
    <property type="protein sequence ID" value="KRH21225"/>
    <property type="gene ID" value="GLYMA_13G227100"/>
</dbReference>
<keyword evidence="5 14" id="KW-0812">Transmembrane</keyword>
<gene>
    <name evidence="16" type="ORF">GLYMA_13G227100</name>
</gene>
<comment type="similarity">
    <text evidence="3">Belongs to the drug/metabolite transporter (DMT) superfamily. Plant drug/metabolite exporter (P-DME) (TC 2.A.7.4) family.</text>
</comment>
<feature type="transmembrane region" description="Helical" evidence="14">
    <location>
        <begin position="582"/>
        <end position="604"/>
    </location>
</feature>
<comment type="similarity">
    <text evidence="12">Belongs to the AP2/ERF transcription factor family. ERF subfamily.</text>
</comment>
<evidence type="ECO:0000256" key="11">
    <source>
        <dbReference type="ARBA" id="ARBA00023242"/>
    </source>
</evidence>
<keyword evidence="4" id="KW-0536">Nodulation</keyword>
<dbReference type="GO" id="GO:0003677">
    <property type="term" value="F:DNA binding"/>
    <property type="evidence" value="ECO:0007669"/>
    <property type="project" value="UniProtKB-KW"/>
</dbReference>
<dbReference type="GO" id="GO:0005886">
    <property type="term" value="C:plasma membrane"/>
    <property type="evidence" value="ECO:0000318"/>
    <property type="project" value="GO_Central"/>
</dbReference>
<dbReference type="SUPFAM" id="SSF103481">
    <property type="entry name" value="Multidrug resistance efflux transporter EmrE"/>
    <property type="match status" value="2"/>
</dbReference>
<dbReference type="CDD" id="cd00018">
    <property type="entry name" value="AP2"/>
    <property type="match status" value="1"/>
</dbReference>
<evidence type="ECO:0000313" key="17">
    <source>
        <dbReference type="EnsemblPlants" id="KRH21225"/>
    </source>
</evidence>
<feature type="transmembrane region" description="Helical" evidence="14">
    <location>
        <begin position="435"/>
        <end position="454"/>
    </location>
</feature>
<reference evidence="17" key="2">
    <citation type="submission" date="2018-02" db="UniProtKB">
        <authorList>
            <consortium name="EnsemblPlants"/>
        </authorList>
    </citation>
    <scope>IDENTIFICATION</scope>
    <source>
        <strain evidence="17">Williams 82</strain>
    </source>
</reference>
<evidence type="ECO:0000256" key="8">
    <source>
        <dbReference type="ARBA" id="ARBA00023125"/>
    </source>
</evidence>
<dbReference type="PRINTS" id="PR00367">
    <property type="entry name" value="ETHRSPELEMNT"/>
</dbReference>
<dbReference type="EMBL" id="CM000846">
    <property type="protein sequence ID" value="KRH21225.1"/>
    <property type="molecule type" value="Genomic_DNA"/>
</dbReference>
<dbReference type="OMA" id="HDNEVES"/>
<evidence type="ECO:0000313" key="16">
    <source>
        <dbReference type="EMBL" id="KRH21225.1"/>
    </source>
</evidence>
<keyword evidence="7" id="KW-0805">Transcription regulation</keyword>
<dbReference type="Pfam" id="PF00892">
    <property type="entry name" value="EamA"/>
    <property type="match status" value="2"/>
</dbReference>
<keyword evidence="10" id="KW-0804">Transcription</keyword>
<dbReference type="GO" id="GO:0005634">
    <property type="term" value="C:nucleus"/>
    <property type="evidence" value="ECO:0007669"/>
    <property type="project" value="UniProtKB-SubCell"/>
</dbReference>
<keyword evidence="8" id="KW-0238">DNA-binding</keyword>
<dbReference type="GO" id="GO:0009877">
    <property type="term" value="P:nodulation"/>
    <property type="evidence" value="ECO:0007669"/>
    <property type="project" value="UniProtKB-KW"/>
</dbReference>
<feature type="transmembrane region" description="Helical" evidence="14">
    <location>
        <begin position="550"/>
        <end position="570"/>
    </location>
</feature>
<dbReference type="SUPFAM" id="SSF54171">
    <property type="entry name" value="DNA-binding domain"/>
    <property type="match status" value="1"/>
</dbReference>
<dbReference type="InterPro" id="IPR016177">
    <property type="entry name" value="DNA-bd_dom_sf"/>
</dbReference>
<keyword evidence="18" id="KW-1185">Reference proteome</keyword>
<evidence type="ECO:0000256" key="9">
    <source>
        <dbReference type="ARBA" id="ARBA00023136"/>
    </source>
</evidence>
<dbReference type="SMR" id="A0A0R0H0Y3"/>
<dbReference type="SMART" id="SM00380">
    <property type="entry name" value="AP2"/>
    <property type="match status" value="1"/>
</dbReference>
<dbReference type="GO" id="GO:0022857">
    <property type="term" value="F:transmembrane transporter activity"/>
    <property type="evidence" value="ECO:0007669"/>
    <property type="project" value="InterPro"/>
</dbReference>
<dbReference type="InParanoid" id="A0A0R0H0Y3"/>
<evidence type="ECO:0000259" key="15">
    <source>
        <dbReference type="PROSITE" id="PS51032"/>
    </source>
</evidence>
<sequence>MGAMSDNGISRSRKKSSSRGHHRFVGVRQRPSGRWVAEIKDSLQKVRLWLGTYDTAEDAARAYDNAARALRGSNARTNFELPESASSGGANKRGGSKFVPECTEPFSFEDVNEPGSDAEGLLGALKAKLLDGKKGKFDQFQFLGNSAAQVVQSGMVSRSSQNCSGKKELLLPIPSSSANDTVLTRMNYGTGTSPVHGVMSTLASSNTCANKSVVIPNHDYHEGAVASTSSGRVNSHQLCQTPPVATWPSEVAYDLPWPTQYMSQVLPDNGLLASSSTAAATLTNIWPLSGVIESTVDMTCMDQGPSSSNKSGQMMNMVSMQLPLVGGANEGLWTLEQQQFVQCDQNNSWFSFNGSWDPLLYLKMRSTCDEWKPFIVMIAIDFSFAAVNILLKKVLEEGMNHLVFITYRLSIATIFIAPICYFRERNDRPRLTFRILCYLFCSAIVGASVTQYFFLMGIQYTSATFSCAFINMVPVVTFMMALPFGLETVKIKCKSGRAKILGSLVCIGGALMLTLYKGKPLFNFSHYESVSPVANSSAVNLASTRTKGKWTIGVIALVLGTIFWSSWFILQSKISKRYPCQYSSTAIMSFFGAIQSAVICFFTDHNLSIWVLKGKIQIIAILYAGMIGSGLCFVGMSWCVKKRGPVFTAAFSPLVQIMAAMIDIPVLHEQLHLGSVMGSILVIIGLYILLWGKSMEMQNRVVKLVQEAEETKEQEPQPQIQQLTVYVHAESCDSQCH</sequence>
<feature type="transmembrane region" description="Helical" evidence="14">
    <location>
        <begin position="460"/>
        <end position="486"/>
    </location>
</feature>
<feature type="compositionally biased region" description="Basic residues" evidence="13">
    <location>
        <begin position="11"/>
        <end position="25"/>
    </location>
</feature>
<dbReference type="InterPro" id="IPR001471">
    <property type="entry name" value="AP2/ERF_dom"/>
</dbReference>
<feature type="region of interest" description="Disordered" evidence="13">
    <location>
        <begin position="1"/>
        <end position="27"/>
    </location>
</feature>
<comment type="subcellular location">
    <subcellularLocation>
        <location evidence="2">Membrane</location>
        <topology evidence="2">Multi-pass membrane protein</topology>
    </subcellularLocation>
    <subcellularLocation>
        <location evidence="1">Nucleus</location>
    </subcellularLocation>
</comment>
<evidence type="ECO:0000256" key="5">
    <source>
        <dbReference type="ARBA" id="ARBA00022692"/>
    </source>
</evidence>
<keyword evidence="9 14" id="KW-0472">Membrane</keyword>
<dbReference type="InterPro" id="IPR036955">
    <property type="entry name" value="AP2/ERF_dom_sf"/>
</dbReference>
<dbReference type="AlphaFoldDB" id="A0A0R0H0Y3"/>
<dbReference type="GO" id="GO:0003700">
    <property type="term" value="F:DNA-binding transcription factor activity"/>
    <property type="evidence" value="ECO:0007669"/>
    <property type="project" value="InterPro"/>
</dbReference>
<reference evidence="16 17" key="1">
    <citation type="journal article" date="2010" name="Nature">
        <title>Genome sequence of the palaeopolyploid soybean.</title>
        <authorList>
            <person name="Schmutz J."/>
            <person name="Cannon S.B."/>
            <person name="Schlueter J."/>
            <person name="Ma J."/>
            <person name="Mitros T."/>
            <person name="Nelson W."/>
            <person name="Hyten D.L."/>
            <person name="Song Q."/>
            <person name="Thelen J.J."/>
            <person name="Cheng J."/>
            <person name="Xu D."/>
            <person name="Hellsten U."/>
            <person name="May G.D."/>
            <person name="Yu Y."/>
            <person name="Sakurai T."/>
            <person name="Umezawa T."/>
            <person name="Bhattacharyya M.K."/>
            <person name="Sandhu D."/>
            <person name="Valliyodan B."/>
            <person name="Lindquist E."/>
            <person name="Peto M."/>
            <person name="Grant D."/>
            <person name="Shu S."/>
            <person name="Goodstein D."/>
            <person name="Barry K."/>
            <person name="Futrell-Griggs M."/>
            <person name="Abernathy B."/>
            <person name="Du J."/>
            <person name="Tian Z."/>
            <person name="Zhu L."/>
            <person name="Gill N."/>
            <person name="Joshi T."/>
            <person name="Libault M."/>
            <person name="Sethuraman A."/>
            <person name="Zhang X.-C."/>
            <person name="Shinozaki K."/>
            <person name="Nguyen H.T."/>
            <person name="Wing R.A."/>
            <person name="Cregan P."/>
            <person name="Specht J."/>
            <person name="Grimwood J."/>
            <person name="Rokhsar D."/>
            <person name="Stacey G."/>
            <person name="Shoemaker R.C."/>
            <person name="Jackson S.A."/>
        </authorList>
    </citation>
    <scope>NUCLEOTIDE SEQUENCE</scope>
    <source>
        <strain evidence="17">cv. Williams 82</strain>
        <tissue evidence="16">Callus</tissue>
    </source>
</reference>
<organism evidence="16">
    <name type="scientific">Glycine max</name>
    <name type="common">Soybean</name>
    <name type="synonym">Glycine hispida</name>
    <dbReference type="NCBI Taxonomy" id="3847"/>
    <lineage>
        <taxon>Eukaryota</taxon>
        <taxon>Viridiplantae</taxon>
        <taxon>Streptophyta</taxon>
        <taxon>Embryophyta</taxon>
        <taxon>Tracheophyta</taxon>
        <taxon>Spermatophyta</taxon>
        <taxon>Magnoliopsida</taxon>
        <taxon>eudicotyledons</taxon>
        <taxon>Gunneridae</taxon>
        <taxon>Pentapetalae</taxon>
        <taxon>rosids</taxon>
        <taxon>fabids</taxon>
        <taxon>Fabales</taxon>
        <taxon>Fabaceae</taxon>
        <taxon>Papilionoideae</taxon>
        <taxon>50 kb inversion clade</taxon>
        <taxon>NPAAA clade</taxon>
        <taxon>indigoferoid/millettioid clade</taxon>
        <taxon>Phaseoleae</taxon>
        <taxon>Glycine</taxon>
        <taxon>Glycine subgen. Soja</taxon>
    </lineage>
</organism>
<evidence type="ECO:0000256" key="12">
    <source>
        <dbReference type="ARBA" id="ARBA00024343"/>
    </source>
</evidence>
<keyword evidence="6 14" id="KW-1133">Transmembrane helix</keyword>
<feature type="transmembrane region" description="Helical" evidence="14">
    <location>
        <begin position="498"/>
        <end position="516"/>
    </location>
</feature>
<feature type="transmembrane region" description="Helical" evidence="14">
    <location>
        <begin position="646"/>
        <end position="667"/>
    </location>
</feature>
<dbReference type="PROSITE" id="PS51032">
    <property type="entry name" value="AP2_ERF"/>
    <property type="match status" value="1"/>
</dbReference>
<feature type="transmembrane region" description="Helical" evidence="14">
    <location>
        <begin position="616"/>
        <end position="639"/>
    </location>
</feature>
<dbReference type="FunFam" id="3.30.730.10:FF:000005">
    <property type="entry name" value="ethylene-responsive transcription factor RAP2-11"/>
    <property type="match status" value="1"/>
</dbReference>
<dbReference type="EnsemblPlants" id="KRH21225">
    <property type="protein sequence ID" value="KRH21225"/>
    <property type="gene ID" value="GLYMA_13G227100"/>
</dbReference>
<feature type="transmembrane region" description="Helical" evidence="14">
    <location>
        <begin position="403"/>
        <end position="423"/>
    </location>
</feature>
<name>A0A0R0H0Y3_SOYBN</name>
<dbReference type="Pfam" id="PF00847">
    <property type="entry name" value="AP2"/>
    <property type="match status" value="1"/>
</dbReference>
<evidence type="ECO:0000256" key="4">
    <source>
        <dbReference type="ARBA" id="ARBA00022458"/>
    </source>
</evidence>
<evidence type="ECO:0000256" key="14">
    <source>
        <dbReference type="SAM" id="Phobius"/>
    </source>
</evidence>
<evidence type="ECO:0000256" key="6">
    <source>
        <dbReference type="ARBA" id="ARBA00022989"/>
    </source>
</evidence>
<dbReference type="PANTHER" id="PTHR31218">
    <property type="entry name" value="WAT1-RELATED PROTEIN"/>
    <property type="match status" value="1"/>
</dbReference>
<keyword evidence="11" id="KW-0539">Nucleus</keyword>
<feature type="transmembrane region" description="Helical" evidence="14">
    <location>
        <begin position="673"/>
        <end position="690"/>
    </location>
</feature>
<evidence type="ECO:0000256" key="3">
    <source>
        <dbReference type="ARBA" id="ARBA00007635"/>
    </source>
</evidence>
<evidence type="ECO:0000256" key="13">
    <source>
        <dbReference type="SAM" id="MobiDB-lite"/>
    </source>
</evidence>
<dbReference type="InterPro" id="IPR037185">
    <property type="entry name" value="EmrE-like"/>
</dbReference>
<evidence type="ECO:0000256" key="7">
    <source>
        <dbReference type="ARBA" id="ARBA00023015"/>
    </source>
</evidence>
<accession>A0A0R0H0Y3</accession>
<dbReference type="PaxDb" id="3847-GLYMA13G29930.1"/>
<dbReference type="InterPro" id="IPR000620">
    <property type="entry name" value="EamA_dom"/>
</dbReference>
<feature type="domain" description="AP2/ERF" evidence="15">
    <location>
        <begin position="23"/>
        <end position="80"/>
    </location>
</feature>
<reference evidence="16" key="3">
    <citation type="submission" date="2018-07" db="EMBL/GenBank/DDBJ databases">
        <title>WGS assembly of Glycine max.</title>
        <authorList>
            <person name="Schmutz J."/>
            <person name="Cannon S."/>
            <person name="Schlueter J."/>
            <person name="Ma J."/>
            <person name="Mitros T."/>
            <person name="Nelson W."/>
            <person name="Hyten D."/>
            <person name="Song Q."/>
            <person name="Thelen J."/>
            <person name="Cheng J."/>
            <person name="Xu D."/>
            <person name="Hellsten U."/>
            <person name="May G."/>
            <person name="Yu Y."/>
            <person name="Sakurai T."/>
            <person name="Umezawa T."/>
            <person name="Bhattacharyya M."/>
            <person name="Sandhu D."/>
            <person name="Valliyodan B."/>
            <person name="Lindquist E."/>
            <person name="Peto M."/>
            <person name="Grant D."/>
            <person name="Shu S."/>
            <person name="Goodstein D."/>
            <person name="Barry K."/>
            <person name="Futrell-Griggs M."/>
            <person name="Abernathy B."/>
            <person name="Du J."/>
            <person name="Tian Z."/>
            <person name="Zhu L."/>
            <person name="Gill N."/>
            <person name="Joshi T."/>
            <person name="Libault M."/>
            <person name="Sethuraman A."/>
            <person name="Zhang X."/>
            <person name="Shinozaki K."/>
            <person name="Nguyen H."/>
            <person name="Wing R."/>
            <person name="Cregan P."/>
            <person name="Specht J."/>
            <person name="Grimwood J."/>
            <person name="Rokhsar D."/>
            <person name="Stacey G."/>
            <person name="Shoemaker R."/>
            <person name="Jackson S."/>
        </authorList>
    </citation>
    <scope>NUCLEOTIDE SEQUENCE</scope>
    <source>
        <tissue evidence="16">Callus</tissue>
    </source>
</reference>
<dbReference type="Gene3D" id="3.30.730.10">
    <property type="entry name" value="AP2/ERF domain"/>
    <property type="match status" value="1"/>
</dbReference>
<protein>
    <recommendedName>
        <fullName evidence="15">AP2/ERF domain-containing protein</fullName>
    </recommendedName>
</protein>
<evidence type="ECO:0000256" key="1">
    <source>
        <dbReference type="ARBA" id="ARBA00004123"/>
    </source>
</evidence>
<evidence type="ECO:0000313" key="18">
    <source>
        <dbReference type="Proteomes" id="UP000008827"/>
    </source>
</evidence>
<evidence type="ECO:0000256" key="10">
    <source>
        <dbReference type="ARBA" id="ARBA00023163"/>
    </source>
</evidence>
<dbReference type="Proteomes" id="UP000008827">
    <property type="component" value="Chromosome 13"/>
</dbReference>
<dbReference type="InterPro" id="IPR030184">
    <property type="entry name" value="WAT1-related"/>
</dbReference>